<dbReference type="InterPro" id="IPR036864">
    <property type="entry name" value="Zn2-C6_fun-type_DNA-bd_sf"/>
</dbReference>
<gene>
    <name evidence="8" type="ORF">ALTATR162_LOCUS11049</name>
</gene>
<comment type="subcellular location">
    <subcellularLocation>
        <location evidence="1">Nucleus</location>
    </subcellularLocation>
</comment>
<comment type="caution">
    <text evidence="8">The sequence shown here is derived from an EMBL/GenBank/DDBJ whole genome shotgun (WGS) entry which is preliminary data.</text>
</comment>
<dbReference type="SMART" id="SM00066">
    <property type="entry name" value="GAL4"/>
    <property type="match status" value="1"/>
</dbReference>
<dbReference type="CDD" id="cd12148">
    <property type="entry name" value="fungal_TF_MHR"/>
    <property type="match status" value="1"/>
</dbReference>
<dbReference type="AlphaFoldDB" id="A0A8J2N598"/>
<evidence type="ECO:0000256" key="6">
    <source>
        <dbReference type="SAM" id="MobiDB-lite"/>
    </source>
</evidence>
<dbReference type="GO" id="GO:0008270">
    <property type="term" value="F:zinc ion binding"/>
    <property type="evidence" value="ECO:0007669"/>
    <property type="project" value="InterPro"/>
</dbReference>
<dbReference type="SUPFAM" id="SSF57701">
    <property type="entry name" value="Zn2/Cys6 DNA-binding domain"/>
    <property type="match status" value="1"/>
</dbReference>
<dbReference type="GeneID" id="67011278"/>
<accession>A0A8J2N598</accession>
<name>A0A8J2N598_9PLEO</name>
<keyword evidence="3" id="KW-0805">Transcription regulation</keyword>
<dbReference type="Pfam" id="PF00172">
    <property type="entry name" value="Zn_clus"/>
    <property type="match status" value="1"/>
</dbReference>
<sequence>MSDVSPVQMLKEPSENGPPERNLQQALGPSDGLACNSCRKAKLRCSRDKPDCLYCKRTGVKCVYESKRVKPGLKPGAVETIHRRLDNLERRFSEHQSSFEQCGHYSTPQGESAAQSILALLAKELPRLTNGSSIQNPAIPAQHEKRNKRRRLADDDDDDDESTATSSVDGTPSLPEPQTLGAIIAAYFSHIHPWIPMIHQARFLQRFHAGTQRRQLLVILHAMILAASKFVPGARKENMQQARMYIVCTAMETLSLENLQALTILAFDDIGNGKAANAWSIIGSMTRTVEYMGLAQEQEDGELRPFFQPFACLQNTNDWTDIEERRRVFWNIFLLDRFCSVTMGWNTSLTSDDVYRRLPCDGHLWRKQNPVLTPYFGIWDKSKGRIGNPIGFITRLTSPIEQPTATETATHGPVGPTQSIDMGQNMVADMSTVGALAYNIEATESMSRVMSYFLQQKVNIRDQDEISSWLTRFKELDLRLVHWKMLLPQKWKANPNLTRHVPLMDPNLTTAHITHNASMILLHQLIAYPPLHWGFQSRLPSTCSAEACYTAGIEIATITEKYLGKSSALSPVGCQFAFCLFIAARVLLAHWRYTRGNHLASEFWSLLHSLEEASRRWIALSEVPPGKEDLFIQYARRLRRLYELCSTDDSYQLNVMDYTNDMNHRDGNIEPSQSFQAWPNNAATVPLSDVDLPLLSPDFNTMPMLDQDFMDMDRIIAFDDGSMFTSSFDLGPNAW</sequence>
<evidence type="ECO:0000256" key="5">
    <source>
        <dbReference type="ARBA" id="ARBA00023242"/>
    </source>
</evidence>
<evidence type="ECO:0000256" key="3">
    <source>
        <dbReference type="ARBA" id="ARBA00023015"/>
    </source>
</evidence>
<evidence type="ECO:0000313" key="9">
    <source>
        <dbReference type="Proteomes" id="UP000676310"/>
    </source>
</evidence>
<dbReference type="PANTHER" id="PTHR47338">
    <property type="entry name" value="ZN(II)2CYS6 TRANSCRIPTION FACTOR (EUROFUNG)-RELATED"/>
    <property type="match status" value="1"/>
</dbReference>
<evidence type="ECO:0000256" key="1">
    <source>
        <dbReference type="ARBA" id="ARBA00004123"/>
    </source>
</evidence>
<dbReference type="CDD" id="cd00067">
    <property type="entry name" value="GAL4"/>
    <property type="match status" value="1"/>
</dbReference>
<keyword evidence="4" id="KW-0804">Transcription</keyword>
<keyword evidence="5" id="KW-0539">Nucleus</keyword>
<dbReference type="GO" id="GO:0000981">
    <property type="term" value="F:DNA-binding transcription factor activity, RNA polymerase II-specific"/>
    <property type="evidence" value="ECO:0007669"/>
    <property type="project" value="InterPro"/>
</dbReference>
<dbReference type="EMBL" id="CAJRGZ010000030">
    <property type="protein sequence ID" value="CAG5184720.1"/>
    <property type="molecule type" value="Genomic_DNA"/>
</dbReference>
<dbReference type="GO" id="GO:0005634">
    <property type="term" value="C:nucleus"/>
    <property type="evidence" value="ECO:0007669"/>
    <property type="project" value="UniProtKB-SubCell"/>
</dbReference>
<evidence type="ECO:0000256" key="2">
    <source>
        <dbReference type="ARBA" id="ARBA00022723"/>
    </source>
</evidence>
<dbReference type="PROSITE" id="PS00463">
    <property type="entry name" value="ZN2_CY6_FUNGAL_1"/>
    <property type="match status" value="1"/>
</dbReference>
<dbReference type="Pfam" id="PF04082">
    <property type="entry name" value="Fungal_trans"/>
    <property type="match status" value="1"/>
</dbReference>
<protein>
    <recommendedName>
        <fullName evidence="7">Zn(2)-C6 fungal-type domain-containing protein</fullName>
    </recommendedName>
</protein>
<dbReference type="PANTHER" id="PTHR47338:SF23">
    <property type="entry name" value="ZN(II)2CYS6 TRANSCRIPTION FACTOR (EUROFUNG)"/>
    <property type="match status" value="1"/>
</dbReference>
<dbReference type="OrthoDB" id="4456959at2759"/>
<dbReference type="GO" id="GO:0003677">
    <property type="term" value="F:DNA binding"/>
    <property type="evidence" value="ECO:0007669"/>
    <property type="project" value="InterPro"/>
</dbReference>
<dbReference type="InterPro" id="IPR050815">
    <property type="entry name" value="TF_fung"/>
</dbReference>
<dbReference type="InterPro" id="IPR007219">
    <property type="entry name" value="XnlR_reg_dom"/>
</dbReference>
<dbReference type="InterPro" id="IPR001138">
    <property type="entry name" value="Zn2Cys6_DnaBD"/>
</dbReference>
<dbReference type="PROSITE" id="PS50048">
    <property type="entry name" value="ZN2_CY6_FUNGAL_2"/>
    <property type="match status" value="1"/>
</dbReference>
<feature type="region of interest" description="Disordered" evidence="6">
    <location>
        <begin position="131"/>
        <end position="176"/>
    </location>
</feature>
<dbReference type="SMART" id="SM00906">
    <property type="entry name" value="Fungal_trans"/>
    <property type="match status" value="1"/>
</dbReference>
<feature type="region of interest" description="Disordered" evidence="6">
    <location>
        <begin position="1"/>
        <end position="30"/>
    </location>
</feature>
<reference evidence="8" key="1">
    <citation type="submission" date="2021-05" db="EMBL/GenBank/DDBJ databases">
        <authorList>
            <person name="Stam R."/>
        </authorList>
    </citation>
    <scope>NUCLEOTIDE SEQUENCE</scope>
    <source>
        <strain evidence="8">CS162</strain>
    </source>
</reference>
<evidence type="ECO:0000313" key="8">
    <source>
        <dbReference type="EMBL" id="CAG5184720.1"/>
    </source>
</evidence>
<feature type="domain" description="Zn(2)-C6 fungal-type" evidence="7">
    <location>
        <begin position="34"/>
        <end position="64"/>
    </location>
</feature>
<organism evidence="8 9">
    <name type="scientific">Alternaria atra</name>
    <dbReference type="NCBI Taxonomy" id="119953"/>
    <lineage>
        <taxon>Eukaryota</taxon>
        <taxon>Fungi</taxon>
        <taxon>Dikarya</taxon>
        <taxon>Ascomycota</taxon>
        <taxon>Pezizomycotina</taxon>
        <taxon>Dothideomycetes</taxon>
        <taxon>Pleosporomycetidae</taxon>
        <taxon>Pleosporales</taxon>
        <taxon>Pleosporineae</taxon>
        <taxon>Pleosporaceae</taxon>
        <taxon>Alternaria</taxon>
        <taxon>Alternaria sect. Ulocladioides</taxon>
    </lineage>
</organism>
<proteinExistence type="predicted"/>
<dbReference type="GO" id="GO:0006351">
    <property type="term" value="P:DNA-templated transcription"/>
    <property type="evidence" value="ECO:0007669"/>
    <property type="project" value="InterPro"/>
</dbReference>
<evidence type="ECO:0000256" key="4">
    <source>
        <dbReference type="ARBA" id="ARBA00023163"/>
    </source>
</evidence>
<keyword evidence="9" id="KW-1185">Reference proteome</keyword>
<dbReference type="Gene3D" id="4.10.240.10">
    <property type="entry name" value="Zn(2)-C6 fungal-type DNA-binding domain"/>
    <property type="match status" value="1"/>
</dbReference>
<dbReference type="RefSeq" id="XP_043174625.1">
    <property type="nucleotide sequence ID" value="XM_043318690.1"/>
</dbReference>
<keyword evidence="2" id="KW-0479">Metal-binding</keyword>
<dbReference type="Proteomes" id="UP000676310">
    <property type="component" value="Unassembled WGS sequence"/>
</dbReference>
<evidence type="ECO:0000259" key="7">
    <source>
        <dbReference type="PROSITE" id="PS50048"/>
    </source>
</evidence>